<dbReference type="InterPro" id="IPR018050">
    <property type="entry name" value="Pmannose_isomerase-type1_CS"/>
</dbReference>
<sequence length="387" mass="39921">MLAPLVNEPRDYAWGSTTLIAELEGRAPTGRPEAEVWYGDHPGDPAVVPDGRALGEWLASDAASTGAPQRLPYLLKVLAAASPLSIQAHPSKRQAEEGFAREEDAGIPRDAGVRTYRDDNHKPELIVAVSDTFTALAGLRDLDATKRLVSALGAAGEPLLEHLAGADEATAMRDTIAWLLSGTAQAEVDAIVAAAADADVPGFRAELDLVRHLNAAYPGDPGVVVALLLNLVTLNRGEAVFVPAGVLHAYVAGLGVELMAASDNVLRGGLTPKHIDVAELLDVLDPTPGPPPVLRPVDLGGGVERFEGPGISDFALLHTHVSEGTPAQIALDGVAIAIVTAGELDVEGAASGDHATLIPGVGVLVTPDEGALQVSGEGDLFIAVPGR</sequence>
<dbReference type="InterPro" id="IPR011051">
    <property type="entry name" value="RmlC_Cupin_sf"/>
</dbReference>
<dbReference type="InterPro" id="IPR014710">
    <property type="entry name" value="RmlC-like_jellyroll"/>
</dbReference>
<dbReference type="PANTHER" id="PTHR10309:SF0">
    <property type="entry name" value="MANNOSE-6-PHOSPHATE ISOMERASE"/>
    <property type="match status" value="1"/>
</dbReference>
<evidence type="ECO:0000256" key="4">
    <source>
        <dbReference type="ARBA" id="ARBA00011956"/>
    </source>
</evidence>
<comment type="similarity">
    <text evidence="3">Belongs to the mannose-6-phosphate isomerase type 1 family.</text>
</comment>
<dbReference type="PANTHER" id="PTHR10309">
    <property type="entry name" value="MANNOSE-6-PHOSPHATE ISOMERASE"/>
    <property type="match status" value="1"/>
</dbReference>
<dbReference type="PRINTS" id="PR00714">
    <property type="entry name" value="MAN6PISMRASE"/>
</dbReference>
<evidence type="ECO:0000256" key="5">
    <source>
        <dbReference type="ARBA" id="ARBA00022723"/>
    </source>
</evidence>
<dbReference type="EC" id="5.3.1.8" evidence="4"/>
<comment type="catalytic activity">
    <reaction evidence="1">
        <text>D-mannose 6-phosphate = D-fructose 6-phosphate</text>
        <dbReference type="Rhea" id="RHEA:12356"/>
        <dbReference type="ChEBI" id="CHEBI:58735"/>
        <dbReference type="ChEBI" id="CHEBI:61527"/>
        <dbReference type="EC" id="5.3.1.8"/>
    </reaction>
</comment>
<protein>
    <recommendedName>
        <fullName evidence="4">mannose-6-phosphate isomerase</fullName>
        <ecNumber evidence="4">5.3.1.8</ecNumber>
    </recommendedName>
</protein>
<evidence type="ECO:0000313" key="9">
    <source>
        <dbReference type="EMBL" id="MFH8250762.1"/>
    </source>
</evidence>
<keyword evidence="10" id="KW-1185">Reference proteome</keyword>
<dbReference type="Proteomes" id="UP001610861">
    <property type="component" value="Unassembled WGS sequence"/>
</dbReference>
<evidence type="ECO:0000313" key="10">
    <source>
        <dbReference type="Proteomes" id="UP001610861"/>
    </source>
</evidence>
<evidence type="ECO:0000256" key="1">
    <source>
        <dbReference type="ARBA" id="ARBA00000757"/>
    </source>
</evidence>
<organism evidence="9 10">
    <name type="scientific">Microbacterium alkaliflavum</name>
    <dbReference type="NCBI Taxonomy" id="3248839"/>
    <lineage>
        <taxon>Bacteria</taxon>
        <taxon>Bacillati</taxon>
        <taxon>Actinomycetota</taxon>
        <taxon>Actinomycetes</taxon>
        <taxon>Micrococcales</taxon>
        <taxon>Microbacteriaceae</taxon>
        <taxon>Microbacterium</taxon>
    </lineage>
</organism>
<proteinExistence type="inferred from homology"/>
<dbReference type="InterPro" id="IPR001250">
    <property type="entry name" value="Man6P_Isoase-1"/>
</dbReference>
<comment type="caution">
    <text evidence="9">The sequence shown here is derived from an EMBL/GenBank/DDBJ whole genome shotgun (WGS) entry which is preliminary data.</text>
</comment>
<dbReference type="SUPFAM" id="SSF51182">
    <property type="entry name" value="RmlC-like cupins"/>
    <property type="match status" value="1"/>
</dbReference>
<evidence type="ECO:0000256" key="2">
    <source>
        <dbReference type="ARBA" id="ARBA00001947"/>
    </source>
</evidence>
<dbReference type="Gene3D" id="1.10.441.10">
    <property type="entry name" value="Phosphomannose Isomerase, domain 2"/>
    <property type="match status" value="1"/>
</dbReference>
<dbReference type="RefSeq" id="WP_396640715.1">
    <property type="nucleotide sequence ID" value="NZ_JBIQWL010000003.1"/>
</dbReference>
<evidence type="ECO:0000256" key="3">
    <source>
        <dbReference type="ARBA" id="ARBA00010772"/>
    </source>
</evidence>
<feature type="domain" description="Phosphomannose isomerase type I catalytic" evidence="8">
    <location>
        <begin position="5"/>
        <end position="140"/>
    </location>
</feature>
<accession>A0ABW7Q954</accession>
<gene>
    <name evidence="9" type="primary">manA</name>
    <name evidence="9" type="ORF">ACH3VR_10390</name>
</gene>
<dbReference type="InterPro" id="IPR016305">
    <property type="entry name" value="Mannose-6-P_Isomerase"/>
</dbReference>
<name>A0ABW7Q954_9MICO</name>
<dbReference type="PROSITE" id="PS00965">
    <property type="entry name" value="PMI_I_1"/>
    <property type="match status" value="1"/>
</dbReference>
<dbReference type="Pfam" id="PF20511">
    <property type="entry name" value="PMI_typeI_cat"/>
    <property type="match status" value="1"/>
</dbReference>
<evidence type="ECO:0000259" key="8">
    <source>
        <dbReference type="Pfam" id="PF20511"/>
    </source>
</evidence>
<dbReference type="InterPro" id="IPR046457">
    <property type="entry name" value="PMI_typeI_cat"/>
</dbReference>
<dbReference type="CDD" id="cd07011">
    <property type="entry name" value="cupin_PMI_type_I_N"/>
    <property type="match status" value="1"/>
</dbReference>
<evidence type="ECO:0000256" key="7">
    <source>
        <dbReference type="ARBA" id="ARBA00023235"/>
    </source>
</evidence>
<dbReference type="Gene3D" id="2.60.120.10">
    <property type="entry name" value="Jelly Rolls"/>
    <property type="match status" value="2"/>
</dbReference>
<reference evidence="9 10" key="1">
    <citation type="submission" date="2024-09" db="EMBL/GenBank/DDBJ databases">
        <authorList>
            <person name="Pan X."/>
        </authorList>
    </citation>
    <scope>NUCLEOTIDE SEQUENCE [LARGE SCALE GENOMIC DNA]</scope>
    <source>
        <strain evidence="9 10">B2969</strain>
    </source>
</reference>
<comment type="cofactor">
    <cofactor evidence="2">
        <name>Zn(2+)</name>
        <dbReference type="ChEBI" id="CHEBI:29105"/>
    </cofactor>
</comment>
<dbReference type="GO" id="GO:0004476">
    <property type="term" value="F:mannose-6-phosphate isomerase activity"/>
    <property type="evidence" value="ECO:0007669"/>
    <property type="project" value="UniProtKB-EC"/>
</dbReference>
<keyword evidence="7 9" id="KW-0413">Isomerase</keyword>
<keyword evidence="6" id="KW-0862">Zinc</keyword>
<keyword evidence="5" id="KW-0479">Metal-binding</keyword>
<evidence type="ECO:0000256" key="6">
    <source>
        <dbReference type="ARBA" id="ARBA00022833"/>
    </source>
</evidence>
<dbReference type="PIRSF" id="PIRSF001480">
    <property type="entry name" value="Mannose-6-phosphate_isomerase"/>
    <property type="match status" value="1"/>
</dbReference>
<dbReference type="NCBIfam" id="TIGR00218">
    <property type="entry name" value="manA"/>
    <property type="match status" value="1"/>
</dbReference>
<dbReference type="EMBL" id="JBIQWL010000003">
    <property type="protein sequence ID" value="MFH8250762.1"/>
    <property type="molecule type" value="Genomic_DNA"/>
</dbReference>